<dbReference type="STRING" id="1261.HMPREF3195_00558"/>
<reference evidence="15 16" key="1">
    <citation type="submission" date="2016-02" db="EMBL/GenBank/DDBJ databases">
        <authorList>
            <person name="Wen L."/>
            <person name="He K."/>
            <person name="Yang H."/>
        </authorList>
    </citation>
    <scope>NUCLEOTIDE SEQUENCE [LARGE SCALE GENOMIC DNA]</scope>
    <source>
        <strain evidence="15 16">MJR8628A</strain>
    </source>
</reference>
<comment type="function">
    <text evidence="1">Specifically methylates the cytosine at position 967 (m5C967) of 16S rRNA.</text>
</comment>
<protein>
    <recommendedName>
        <fullName evidence="3">16S rRNA (cytosine(967)-C(5))-methyltransferase</fullName>
        <ecNumber evidence="3">2.1.1.176</ecNumber>
    </recommendedName>
    <alternativeName>
        <fullName evidence="10">16S rRNA m5C967 methyltransferase</fullName>
    </alternativeName>
    <alternativeName>
        <fullName evidence="11">rRNA (cytosine-C(5)-)-methyltransferase RsmB</fullName>
    </alternativeName>
</protein>
<comment type="catalytic activity">
    <reaction evidence="12">
        <text>cytidine(967) in 16S rRNA + S-adenosyl-L-methionine = 5-methylcytidine(967) in 16S rRNA + S-adenosyl-L-homocysteine + H(+)</text>
        <dbReference type="Rhea" id="RHEA:42748"/>
        <dbReference type="Rhea" id="RHEA-COMP:10219"/>
        <dbReference type="Rhea" id="RHEA-COMP:10220"/>
        <dbReference type="ChEBI" id="CHEBI:15378"/>
        <dbReference type="ChEBI" id="CHEBI:57856"/>
        <dbReference type="ChEBI" id="CHEBI:59789"/>
        <dbReference type="ChEBI" id="CHEBI:74483"/>
        <dbReference type="ChEBI" id="CHEBI:82748"/>
        <dbReference type="EC" id="2.1.1.176"/>
    </reaction>
</comment>
<dbReference type="FunFam" id="3.40.50.150:FF:000022">
    <property type="entry name" value="Ribosomal RNA small subunit methyltransferase B"/>
    <property type="match status" value="1"/>
</dbReference>
<evidence type="ECO:0000256" key="10">
    <source>
        <dbReference type="ARBA" id="ARBA00030399"/>
    </source>
</evidence>
<evidence type="ECO:0000256" key="7">
    <source>
        <dbReference type="ARBA" id="ARBA00022679"/>
    </source>
</evidence>
<dbReference type="GO" id="GO:0003723">
    <property type="term" value="F:RNA binding"/>
    <property type="evidence" value="ECO:0007669"/>
    <property type="project" value="UniProtKB-UniRule"/>
</dbReference>
<dbReference type="InterPro" id="IPR001678">
    <property type="entry name" value="MeTrfase_RsmB-F_NOP2_dom"/>
</dbReference>
<comment type="caution">
    <text evidence="15">The sequence shown here is derived from an EMBL/GenBank/DDBJ whole genome shotgun (WGS) entry which is preliminary data.</text>
</comment>
<dbReference type="InterPro" id="IPR054728">
    <property type="entry name" value="RsmB-like_ferredoxin"/>
</dbReference>
<feature type="domain" description="SAM-dependent MTase RsmB/NOP-type" evidence="14">
    <location>
        <begin position="166"/>
        <end position="446"/>
    </location>
</feature>
<feature type="binding site" evidence="13">
    <location>
        <begin position="264"/>
        <end position="270"/>
    </location>
    <ligand>
        <name>S-adenosyl-L-methionine</name>
        <dbReference type="ChEBI" id="CHEBI:59789"/>
    </ligand>
</feature>
<dbReference type="SUPFAM" id="SSF48013">
    <property type="entry name" value="NusB-like"/>
    <property type="match status" value="1"/>
</dbReference>
<dbReference type="NCBIfam" id="TIGR00563">
    <property type="entry name" value="rsmB"/>
    <property type="match status" value="1"/>
</dbReference>
<dbReference type="RefSeq" id="WP_061101690.1">
    <property type="nucleotide sequence ID" value="NZ_JADMXM010000016.1"/>
</dbReference>
<evidence type="ECO:0000256" key="12">
    <source>
        <dbReference type="ARBA" id="ARBA00047283"/>
    </source>
</evidence>
<keyword evidence="8 13" id="KW-0949">S-adenosyl-L-methionine</keyword>
<comment type="similarity">
    <text evidence="13">Belongs to the class I-like SAM-binding methyltransferase superfamily. RsmB/NOP family.</text>
</comment>
<evidence type="ECO:0000256" key="6">
    <source>
        <dbReference type="ARBA" id="ARBA00022603"/>
    </source>
</evidence>
<dbReference type="Pfam" id="PF01189">
    <property type="entry name" value="Methyltr_RsmB-F"/>
    <property type="match status" value="1"/>
</dbReference>
<dbReference type="Pfam" id="PF22458">
    <property type="entry name" value="RsmF-B_ferredox"/>
    <property type="match status" value="1"/>
</dbReference>
<keyword evidence="4" id="KW-0963">Cytoplasm</keyword>
<evidence type="ECO:0000313" key="16">
    <source>
        <dbReference type="Proteomes" id="UP000070326"/>
    </source>
</evidence>
<dbReference type="PANTHER" id="PTHR22807">
    <property type="entry name" value="NOP2 YEAST -RELATED NOL1/NOP2/FMU SUN DOMAIN-CONTAINING"/>
    <property type="match status" value="1"/>
</dbReference>
<comment type="subcellular location">
    <subcellularLocation>
        <location evidence="2">Cytoplasm</location>
    </subcellularLocation>
</comment>
<evidence type="ECO:0000256" key="2">
    <source>
        <dbReference type="ARBA" id="ARBA00004496"/>
    </source>
</evidence>
<dbReference type="Gene3D" id="1.10.940.10">
    <property type="entry name" value="NusB-like"/>
    <property type="match status" value="1"/>
</dbReference>
<dbReference type="SUPFAM" id="SSF53335">
    <property type="entry name" value="S-adenosyl-L-methionine-dependent methyltransferases"/>
    <property type="match status" value="1"/>
</dbReference>
<dbReference type="EC" id="2.1.1.176" evidence="3"/>
<dbReference type="PANTHER" id="PTHR22807:SF53">
    <property type="entry name" value="RIBOSOMAL RNA SMALL SUBUNIT METHYLTRANSFERASE B-RELATED"/>
    <property type="match status" value="1"/>
</dbReference>
<name>A0A135YWH5_9FIRM</name>
<dbReference type="PATRIC" id="fig|1261.5.peg.564"/>
<dbReference type="Proteomes" id="UP000070326">
    <property type="component" value="Unassembled WGS sequence"/>
</dbReference>
<evidence type="ECO:0000256" key="9">
    <source>
        <dbReference type="ARBA" id="ARBA00022884"/>
    </source>
</evidence>
<dbReference type="Pfam" id="PF01029">
    <property type="entry name" value="NusB"/>
    <property type="match status" value="1"/>
</dbReference>
<evidence type="ECO:0000256" key="13">
    <source>
        <dbReference type="PROSITE-ProRule" id="PRU01023"/>
    </source>
</evidence>
<comment type="caution">
    <text evidence="13">Lacks conserved residue(s) required for the propagation of feature annotation.</text>
</comment>
<evidence type="ECO:0000256" key="1">
    <source>
        <dbReference type="ARBA" id="ARBA00002724"/>
    </source>
</evidence>
<evidence type="ECO:0000256" key="4">
    <source>
        <dbReference type="ARBA" id="ARBA00022490"/>
    </source>
</evidence>
<sequence length="446" mass="51494">MTARNIAYKVLLDIEKNSNYSNIALNKFLKDSKLTNKDRGLATEIVYGVVANKRTLDYMINKKSKIKVKKMNHSVKIILRMGVYQLLYLDRVADYGVIDEAVKMMKKIDRRSSGFVNAILRNISREKDSILDLDDSYKNLAIKYSYEDWIVDRISDQYGKERTSNILAALSMRPRIFLRINRNKLRDGENLSDLKKYIVDRLEKDGVIVRDRHILEEAIEVENFKQIENKDLFKSGYISVQDISSMMVARALNPKKNSKVLDLCAAPGGKSCHIGEMMKDSGSVLACDVFDHKIKLIKAYSNRLGLTNIEACINNAMVINEDYVGAFDYVVCDVPCSGMGIVRRKPEIKYKKKEDVDSLPKIQRKILDNASKYIKKDGVLIYSTCTIFKEENIELIEEFLKDNKEFKLESIENLPFERERLDKGYLEIIPDRDDMDGFFICRMKKI</sequence>
<dbReference type="eggNOG" id="COG0144">
    <property type="taxonomic scope" value="Bacteria"/>
</dbReference>
<keyword evidence="6 13" id="KW-0489">Methyltransferase</keyword>
<keyword evidence="7 13" id="KW-0808">Transferase</keyword>
<dbReference type="InterPro" id="IPR004573">
    <property type="entry name" value="rRNA_ssu_MeTfrase_B"/>
</dbReference>
<dbReference type="InterPro" id="IPR035926">
    <property type="entry name" value="NusB-like_sf"/>
</dbReference>
<dbReference type="InterPro" id="IPR023267">
    <property type="entry name" value="RCMT"/>
</dbReference>
<dbReference type="PROSITE" id="PS51686">
    <property type="entry name" value="SAM_MT_RSMB_NOP"/>
    <property type="match status" value="1"/>
</dbReference>
<dbReference type="EMBL" id="LSQZ01000018">
    <property type="protein sequence ID" value="KXI13755.1"/>
    <property type="molecule type" value="Genomic_DNA"/>
</dbReference>
<dbReference type="GO" id="GO:0006355">
    <property type="term" value="P:regulation of DNA-templated transcription"/>
    <property type="evidence" value="ECO:0007669"/>
    <property type="project" value="InterPro"/>
</dbReference>
<dbReference type="AlphaFoldDB" id="A0A135YWH5"/>
<evidence type="ECO:0000256" key="8">
    <source>
        <dbReference type="ARBA" id="ARBA00022691"/>
    </source>
</evidence>
<dbReference type="InterPro" id="IPR029063">
    <property type="entry name" value="SAM-dependent_MTases_sf"/>
</dbReference>
<proteinExistence type="inferred from homology"/>
<evidence type="ECO:0000256" key="3">
    <source>
        <dbReference type="ARBA" id="ARBA00012140"/>
    </source>
</evidence>
<organism evidence="15 16">
    <name type="scientific">Peptostreptococcus anaerobius</name>
    <dbReference type="NCBI Taxonomy" id="1261"/>
    <lineage>
        <taxon>Bacteria</taxon>
        <taxon>Bacillati</taxon>
        <taxon>Bacillota</taxon>
        <taxon>Clostridia</taxon>
        <taxon>Peptostreptococcales</taxon>
        <taxon>Peptostreptococcaceae</taxon>
        <taxon>Peptostreptococcus</taxon>
    </lineage>
</organism>
<keyword evidence="5" id="KW-0698">rRNA processing</keyword>
<dbReference type="eggNOG" id="COG0781">
    <property type="taxonomic scope" value="Bacteria"/>
</dbReference>
<feature type="active site" description="Nucleophile" evidence="13">
    <location>
        <position position="385"/>
    </location>
</feature>
<accession>A0A135YWH5</accession>
<dbReference type="CDD" id="cd02440">
    <property type="entry name" value="AdoMet_MTases"/>
    <property type="match status" value="1"/>
</dbReference>
<dbReference type="InterPro" id="IPR049560">
    <property type="entry name" value="MeTrfase_RsmB-F_NOP2_cat"/>
</dbReference>
<dbReference type="NCBIfam" id="NF011494">
    <property type="entry name" value="PRK14902.1"/>
    <property type="match status" value="1"/>
</dbReference>
<evidence type="ECO:0000256" key="11">
    <source>
        <dbReference type="ARBA" id="ARBA00031088"/>
    </source>
</evidence>
<dbReference type="GO" id="GO:0005737">
    <property type="term" value="C:cytoplasm"/>
    <property type="evidence" value="ECO:0007669"/>
    <property type="project" value="UniProtKB-SubCell"/>
</dbReference>
<evidence type="ECO:0000259" key="14">
    <source>
        <dbReference type="PROSITE" id="PS51686"/>
    </source>
</evidence>
<evidence type="ECO:0000256" key="5">
    <source>
        <dbReference type="ARBA" id="ARBA00022552"/>
    </source>
</evidence>
<gene>
    <name evidence="15" type="ORF">HMPREF3195_00558</name>
</gene>
<dbReference type="Gene3D" id="3.30.70.1170">
    <property type="entry name" value="Sun protein, domain 3"/>
    <property type="match status" value="1"/>
</dbReference>
<keyword evidence="9 13" id="KW-0694">RNA-binding</keyword>
<feature type="binding site" evidence="13">
    <location>
        <position position="333"/>
    </location>
    <ligand>
        <name>S-adenosyl-L-methionine</name>
        <dbReference type="ChEBI" id="CHEBI:59789"/>
    </ligand>
</feature>
<dbReference type="PRINTS" id="PR02008">
    <property type="entry name" value="RCMTFAMILY"/>
</dbReference>
<dbReference type="InterPro" id="IPR006027">
    <property type="entry name" value="NusB_RsmB_TIM44"/>
</dbReference>
<feature type="binding site" evidence="13">
    <location>
        <position position="288"/>
    </location>
    <ligand>
        <name>S-adenosyl-L-methionine</name>
        <dbReference type="ChEBI" id="CHEBI:59789"/>
    </ligand>
</feature>
<evidence type="ECO:0000313" key="15">
    <source>
        <dbReference type="EMBL" id="KXI13755.1"/>
    </source>
</evidence>
<dbReference type="GO" id="GO:0008649">
    <property type="term" value="F:rRNA methyltransferase activity"/>
    <property type="evidence" value="ECO:0007669"/>
    <property type="project" value="InterPro"/>
</dbReference>
<dbReference type="Gene3D" id="3.40.50.150">
    <property type="entry name" value="Vaccinia Virus protein VP39"/>
    <property type="match status" value="1"/>
</dbReference>